<keyword evidence="3 4" id="KW-0560">Oxidoreductase</keyword>
<keyword evidence="6" id="KW-0812">Transmembrane</keyword>
<evidence type="ECO:0000256" key="5">
    <source>
        <dbReference type="SAM" id="MobiDB-lite"/>
    </source>
</evidence>
<dbReference type="Proteomes" id="UP000070810">
    <property type="component" value="Unassembled WGS sequence"/>
</dbReference>
<feature type="transmembrane region" description="Helical" evidence="6">
    <location>
        <begin position="12"/>
        <end position="33"/>
    </location>
</feature>
<dbReference type="SUPFAM" id="SSF51905">
    <property type="entry name" value="FAD/NAD(P)-binding domain"/>
    <property type="match status" value="1"/>
</dbReference>
<keyword evidence="2 4" id="KW-0125">Carotenoid biosynthesis</keyword>
<comment type="caution">
    <text evidence="8">The sequence shown here is derived from an EMBL/GenBank/DDBJ whole genome shotgun (WGS) entry which is preliminary data.</text>
</comment>
<feature type="region of interest" description="Disordered" evidence="5">
    <location>
        <begin position="538"/>
        <end position="557"/>
    </location>
</feature>
<dbReference type="Pfam" id="PF01593">
    <property type="entry name" value="Amino_oxidase"/>
    <property type="match status" value="1"/>
</dbReference>
<evidence type="ECO:0000256" key="4">
    <source>
        <dbReference type="RuleBase" id="RU362075"/>
    </source>
</evidence>
<dbReference type="PANTHER" id="PTHR43734">
    <property type="entry name" value="PHYTOENE DESATURASE"/>
    <property type="match status" value="1"/>
</dbReference>
<dbReference type="NCBIfam" id="TIGR02734">
    <property type="entry name" value="crtI_fam"/>
    <property type="match status" value="1"/>
</dbReference>
<sequence length="557" mass="60242">MNDARRTPRRDGSTRTVIVGAGIAGLATAALLAREGHDVTVLERGSRVGGRAGSLARDGFRFDTGPSWYLMPGVFDHFFELLGTSTEEQLDLRLLDPGYRVFSEPAPGQAPPEPVTIPAGRAAARAVFERLEPQSGPAFDAYLDSAAETTEMAERYFLYNPFTRLRALAVGPVLRELPRLARLLGTSLRSFVAQRFRHPVLRQVLGYPAVFLGTNPKDAPAMYHLMSALDLDDGVRYPMGGFAALVDRLAALAEQAGARIVLDADVTEIEVGAGSPRSERPVADRGAGFSSTARAVRWRGADGERHRLPADIVVSTADLHHTETRLLPEAARNYPESWWSKQISGPGAVLVLLGVRGALPELPHHSLFFTRDWDRNFSDIFDEPRRIPDPASSYVCKPSETDPGVAPSDHENLFVLVPVPADTGIGRGGADGGGDAEVERVADAAIDQISDWAGIPDLRERIVVRETIGPRDFADDYHSWSGGMLGPAHVLRQSALFRAQNRSKRVDNLYYAGATTAPGVGIPMCLISAELVLKRIRGDHSPGPLPTPAAAPTPERG</sequence>
<feature type="domain" description="Amine oxidase" evidence="7">
    <location>
        <begin position="23"/>
        <end position="530"/>
    </location>
</feature>
<evidence type="ECO:0000313" key="8">
    <source>
        <dbReference type="EMBL" id="KTR86175.1"/>
    </source>
</evidence>
<dbReference type="PRINTS" id="PR00419">
    <property type="entry name" value="ADXRDTASE"/>
</dbReference>
<dbReference type="GO" id="GO:0016117">
    <property type="term" value="P:carotenoid biosynthetic process"/>
    <property type="evidence" value="ECO:0007669"/>
    <property type="project" value="UniProtKB-KW"/>
</dbReference>
<evidence type="ECO:0000256" key="1">
    <source>
        <dbReference type="ARBA" id="ARBA00004829"/>
    </source>
</evidence>
<keyword evidence="9" id="KW-1185">Reference proteome</keyword>
<keyword evidence="6" id="KW-1133">Transmembrane helix</keyword>
<dbReference type="OrthoDB" id="9774675at2"/>
<evidence type="ECO:0000313" key="9">
    <source>
        <dbReference type="Proteomes" id="UP000070810"/>
    </source>
</evidence>
<dbReference type="GO" id="GO:0016491">
    <property type="term" value="F:oxidoreductase activity"/>
    <property type="evidence" value="ECO:0007669"/>
    <property type="project" value="UniProtKB-KW"/>
</dbReference>
<evidence type="ECO:0000256" key="2">
    <source>
        <dbReference type="ARBA" id="ARBA00022746"/>
    </source>
</evidence>
<evidence type="ECO:0000259" key="7">
    <source>
        <dbReference type="Pfam" id="PF01593"/>
    </source>
</evidence>
<dbReference type="AlphaFoldDB" id="A0A147ENX4"/>
<comment type="similarity">
    <text evidence="4">Belongs to the carotenoid/retinoid oxidoreductase family.</text>
</comment>
<proteinExistence type="inferred from homology"/>
<evidence type="ECO:0000256" key="6">
    <source>
        <dbReference type="SAM" id="Phobius"/>
    </source>
</evidence>
<evidence type="ECO:0000256" key="3">
    <source>
        <dbReference type="ARBA" id="ARBA00023002"/>
    </source>
</evidence>
<accession>A0A147ENX4</accession>
<comment type="pathway">
    <text evidence="1 4">Carotenoid biosynthesis.</text>
</comment>
<organism evidence="8 9">
    <name type="scientific">Leucobacter chromiiresistens</name>
    <dbReference type="NCBI Taxonomy" id="1079994"/>
    <lineage>
        <taxon>Bacteria</taxon>
        <taxon>Bacillati</taxon>
        <taxon>Actinomycetota</taxon>
        <taxon>Actinomycetes</taxon>
        <taxon>Micrococcales</taxon>
        <taxon>Microbacteriaceae</taxon>
        <taxon>Leucobacter</taxon>
    </lineage>
</organism>
<reference evidence="8 9" key="1">
    <citation type="journal article" date="2016" name="Front. Microbiol.">
        <title>Genomic Resource of Rice Seed Associated Bacteria.</title>
        <authorList>
            <person name="Midha S."/>
            <person name="Bansal K."/>
            <person name="Sharma S."/>
            <person name="Kumar N."/>
            <person name="Patil P.P."/>
            <person name="Chaudhry V."/>
            <person name="Patil P.B."/>
        </authorList>
    </citation>
    <scope>NUCLEOTIDE SEQUENCE [LARGE SCALE GENOMIC DNA]</scope>
    <source>
        <strain evidence="8 9">NS354</strain>
    </source>
</reference>
<gene>
    <name evidence="8" type="ORF">NS354_06175</name>
</gene>
<dbReference type="InterPro" id="IPR014105">
    <property type="entry name" value="Carotenoid/retinoid_OxRdtase"/>
</dbReference>
<dbReference type="PATRIC" id="fig|1079994.3.peg.1326"/>
<dbReference type="InterPro" id="IPR036188">
    <property type="entry name" value="FAD/NAD-bd_sf"/>
</dbReference>
<protein>
    <submittedName>
        <fullName evidence="8">Phytoene dehydrogenase</fullName>
    </submittedName>
</protein>
<dbReference type="InterPro" id="IPR002937">
    <property type="entry name" value="Amino_oxidase"/>
</dbReference>
<dbReference type="EMBL" id="LDRK01000027">
    <property type="protein sequence ID" value="KTR86175.1"/>
    <property type="molecule type" value="Genomic_DNA"/>
</dbReference>
<name>A0A147ENX4_9MICO</name>
<dbReference type="PANTHER" id="PTHR43734:SF1">
    <property type="entry name" value="PHYTOENE DESATURASE"/>
    <property type="match status" value="1"/>
</dbReference>
<dbReference type="Gene3D" id="3.50.50.60">
    <property type="entry name" value="FAD/NAD(P)-binding domain"/>
    <property type="match status" value="2"/>
</dbReference>
<keyword evidence="6" id="KW-0472">Membrane</keyword>
<dbReference type="RefSeq" id="WP_058593713.1">
    <property type="nucleotide sequence ID" value="NZ_LDRK01000027.1"/>
</dbReference>